<evidence type="ECO:0000256" key="4">
    <source>
        <dbReference type="ARBA" id="ARBA00023136"/>
    </source>
</evidence>
<dbReference type="SUPFAM" id="SSF161111">
    <property type="entry name" value="Cation efflux protein transmembrane domain-like"/>
    <property type="match status" value="1"/>
</dbReference>
<keyword evidence="3 5" id="KW-1133">Transmembrane helix</keyword>
<comment type="caution">
    <text evidence="6">The sequence shown here is derived from an EMBL/GenBank/DDBJ whole genome shotgun (WGS) entry which is preliminary data.</text>
</comment>
<protein>
    <submittedName>
        <fullName evidence="6">Uncharacterized protein</fullName>
    </submittedName>
</protein>
<evidence type="ECO:0000256" key="3">
    <source>
        <dbReference type="ARBA" id="ARBA00022989"/>
    </source>
</evidence>
<proteinExistence type="predicted"/>
<gene>
    <name evidence="6" type="ORF">LCGC14_1190240</name>
</gene>
<evidence type="ECO:0000256" key="1">
    <source>
        <dbReference type="ARBA" id="ARBA00004141"/>
    </source>
</evidence>
<sequence length="54" mass="5961">MEVESIDRFIHPVTISFDGAIFAAILGLIVNGVSAWILGDNSHHSHDHRGFACW</sequence>
<accession>A0A0F9LJK7</accession>
<evidence type="ECO:0000313" key="6">
    <source>
        <dbReference type="EMBL" id="KKM95239.1"/>
    </source>
</evidence>
<organism evidence="6">
    <name type="scientific">marine sediment metagenome</name>
    <dbReference type="NCBI Taxonomy" id="412755"/>
    <lineage>
        <taxon>unclassified sequences</taxon>
        <taxon>metagenomes</taxon>
        <taxon>ecological metagenomes</taxon>
    </lineage>
</organism>
<dbReference type="InterPro" id="IPR027469">
    <property type="entry name" value="Cation_efflux_TMD_sf"/>
</dbReference>
<reference evidence="6" key="1">
    <citation type="journal article" date="2015" name="Nature">
        <title>Complex archaea that bridge the gap between prokaryotes and eukaryotes.</title>
        <authorList>
            <person name="Spang A."/>
            <person name="Saw J.H."/>
            <person name="Jorgensen S.L."/>
            <person name="Zaremba-Niedzwiedzka K."/>
            <person name="Martijn J."/>
            <person name="Lind A.E."/>
            <person name="van Eijk R."/>
            <person name="Schleper C."/>
            <person name="Guy L."/>
            <person name="Ettema T.J."/>
        </authorList>
    </citation>
    <scope>NUCLEOTIDE SEQUENCE</scope>
</reference>
<feature type="transmembrane region" description="Helical" evidence="5">
    <location>
        <begin position="20"/>
        <end position="39"/>
    </location>
</feature>
<evidence type="ECO:0000256" key="5">
    <source>
        <dbReference type="SAM" id="Phobius"/>
    </source>
</evidence>
<keyword evidence="2 5" id="KW-0812">Transmembrane</keyword>
<comment type="subcellular location">
    <subcellularLocation>
        <location evidence="1">Membrane</location>
        <topology evidence="1">Multi-pass membrane protein</topology>
    </subcellularLocation>
</comment>
<dbReference type="EMBL" id="LAZR01006034">
    <property type="protein sequence ID" value="KKM95239.1"/>
    <property type="molecule type" value="Genomic_DNA"/>
</dbReference>
<keyword evidence="4 5" id="KW-0472">Membrane</keyword>
<name>A0A0F9LJK7_9ZZZZ</name>
<evidence type="ECO:0000256" key="2">
    <source>
        <dbReference type="ARBA" id="ARBA00022692"/>
    </source>
</evidence>
<dbReference type="AlphaFoldDB" id="A0A0F9LJK7"/>
<dbReference type="GO" id="GO:0016020">
    <property type="term" value="C:membrane"/>
    <property type="evidence" value="ECO:0007669"/>
    <property type="project" value="UniProtKB-SubCell"/>
</dbReference>